<reference evidence="1 2" key="1">
    <citation type="journal article" date="2015" name="Genome Announc.">
        <title>Genome Sequence of Lactobacillus curieae CCTCC M 2011381T, a Novel Producer of Gamma-aminobutyric Acid.</title>
        <authorList>
            <person name="Wang Y."/>
            <person name="Wang Y."/>
            <person name="Lang C."/>
            <person name="Wei D."/>
            <person name="Xu P."/>
            <person name="Xie J."/>
        </authorList>
    </citation>
    <scope>NUCLEOTIDE SEQUENCE [LARGE SCALE GENOMIC DNA]</scope>
    <source>
        <strain evidence="1 2">CCTCC M 2011381</strain>
    </source>
</reference>
<dbReference type="Proteomes" id="UP000030361">
    <property type="component" value="Chromosome"/>
</dbReference>
<dbReference type="AlphaFoldDB" id="A0A1S6QIM6"/>
<evidence type="ECO:0000313" key="1">
    <source>
        <dbReference type="EMBL" id="AQW21462.1"/>
    </source>
</evidence>
<organism evidence="1 2">
    <name type="scientific">Lentilactobacillus curieae</name>
    <dbReference type="NCBI Taxonomy" id="1138822"/>
    <lineage>
        <taxon>Bacteria</taxon>
        <taxon>Bacillati</taxon>
        <taxon>Bacillota</taxon>
        <taxon>Bacilli</taxon>
        <taxon>Lactobacillales</taxon>
        <taxon>Lactobacillaceae</taxon>
        <taxon>Lentilactobacillus</taxon>
    </lineage>
</organism>
<sequence>MTYDEAVTGKGIETSLLSAIKHDDVVIVMLDSMSHKIANQAFRTSKDLNKLVSSTNVNSPLAIEESIKRALNREPIYTSANHIVD</sequence>
<dbReference type="EMBL" id="CP018906">
    <property type="protein sequence ID" value="AQW21462.1"/>
    <property type="molecule type" value="Genomic_DNA"/>
</dbReference>
<dbReference type="OrthoDB" id="2291101at2"/>
<evidence type="ECO:0008006" key="3">
    <source>
        <dbReference type="Google" id="ProtNLM"/>
    </source>
</evidence>
<keyword evidence="2" id="KW-1185">Reference proteome</keyword>
<accession>A0A1S6QIM6</accession>
<protein>
    <recommendedName>
        <fullName evidence="3">PTS EIIA type-4 domain-containing protein</fullName>
    </recommendedName>
</protein>
<gene>
    <name evidence="1" type="ORF">PL11_005700</name>
</gene>
<proteinExistence type="predicted"/>
<name>A0A1S6QIM6_9LACO</name>
<dbReference type="KEGG" id="lcu:PL11_005700"/>
<dbReference type="RefSeq" id="WP_035167920.1">
    <property type="nucleotide sequence ID" value="NZ_CP018906.1"/>
</dbReference>
<evidence type="ECO:0000313" key="2">
    <source>
        <dbReference type="Proteomes" id="UP000030361"/>
    </source>
</evidence>